<comment type="caution">
    <text evidence="2">The sequence shown here is derived from an EMBL/GenBank/DDBJ whole genome shotgun (WGS) entry which is preliminary data.</text>
</comment>
<dbReference type="EMBL" id="JARKIB010000189">
    <property type="protein sequence ID" value="KAJ7726137.1"/>
    <property type="molecule type" value="Genomic_DNA"/>
</dbReference>
<evidence type="ECO:0000313" key="3">
    <source>
        <dbReference type="Proteomes" id="UP001215598"/>
    </source>
</evidence>
<evidence type="ECO:0000313" key="2">
    <source>
        <dbReference type="EMBL" id="KAJ7726137.1"/>
    </source>
</evidence>
<keyword evidence="3" id="KW-1185">Reference proteome</keyword>
<reference evidence="2" key="1">
    <citation type="submission" date="2023-03" db="EMBL/GenBank/DDBJ databases">
        <title>Massive genome expansion in bonnet fungi (Mycena s.s.) driven by repeated elements and novel gene families across ecological guilds.</title>
        <authorList>
            <consortium name="Lawrence Berkeley National Laboratory"/>
            <person name="Harder C.B."/>
            <person name="Miyauchi S."/>
            <person name="Viragh M."/>
            <person name="Kuo A."/>
            <person name="Thoen E."/>
            <person name="Andreopoulos B."/>
            <person name="Lu D."/>
            <person name="Skrede I."/>
            <person name="Drula E."/>
            <person name="Henrissat B."/>
            <person name="Morin E."/>
            <person name="Kohler A."/>
            <person name="Barry K."/>
            <person name="LaButti K."/>
            <person name="Morin E."/>
            <person name="Salamov A."/>
            <person name="Lipzen A."/>
            <person name="Mereny Z."/>
            <person name="Hegedus B."/>
            <person name="Baldrian P."/>
            <person name="Stursova M."/>
            <person name="Weitz H."/>
            <person name="Taylor A."/>
            <person name="Grigoriev I.V."/>
            <person name="Nagy L.G."/>
            <person name="Martin F."/>
            <person name="Kauserud H."/>
        </authorList>
    </citation>
    <scope>NUCLEOTIDE SEQUENCE</scope>
    <source>
        <strain evidence="2">CBHHK182m</strain>
    </source>
</reference>
<gene>
    <name evidence="2" type="ORF">B0H16DRAFT_1894897</name>
</gene>
<dbReference type="Proteomes" id="UP001215598">
    <property type="component" value="Unassembled WGS sequence"/>
</dbReference>
<dbReference type="AlphaFoldDB" id="A0AAD7HQX6"/>
<name>A0AAD7HQX6_9AGAR</name>
<evidence type="ECO:0000259" key="1">
    <source>
        <dbReference type="PROSITE" id="PS50181"/>
    </source>
</evidence>
<protein>
    <recommendedName>
        <fullName evidence="1">F-box domain-containing protein</fullName>
    </recommendedName>
</protein>
<accession>A0AAD7HQX6</accession>
<feature type="domain" description="F-box" evidence="1">
    <location>
        <begin position="1"/>
        <end position="47"/>
    </location>
</feature>
<sequence length="463" mass="51275">MSSILEVPEDILLELAKDLNVADLISLLSTCRVIRKIELHKSLWLDSLVRIREVERQPHPLSNTQNLTTLSLKRLQHTAQQVNRLMKNWRSDNPRPTRIAQLSVEPNHGFFCLTGTPFIVTHADAGGSMSCWDILDGKRVTHLEIPGLFVRMGVPCMEEDGGALICAAIGIDLHVERLVAICIDYRDGARVSISHVVSPVVNERCRGSFFITPQVAGFFGPGYVITWSMNPNANVVKQPHLVRHILGPSYFPVGQSIYMFSRGSIGANASVQYLSSFPHVGNLDATPKSMTTTVIPTRYSFASNQRELRNMFSGAMAWHESHVCSPRHGVFAVTSRSFTWEGSRISVIHFWQGEIATSDTGTVLRPGQSYHHEQRDDIKLWAVGHAGTYVLLLVDVGSSSDGAAYLRLLHFSSTQIPPITFRKVDIGDATTRLECVSWMALNDALGIISLLDAEGNMSIISYA</sequence>
<dbReference type="PROSITE" id="PS50181">
    <property type="entry name" value="FBOX"/>
    <property type="match status" value="1"/>
</dbReference>
<dbReference type="InterPro" id="IPR001810">
    <property type="entry name" value="F-box_dom"/>
</dbReference>
<organism evidence="2 3">
    <name type="scientific">Mycena metata</name>
    <dbReference type="NCBI Taxonomy" id="1033252"/>
    <lineage>
        <taxon>Eukaryota</taxon>
        <taxon>Fungi</taxon>
        <taxon>Dikarya</taxon>
        <taxon>Basidiomycota</taxon>
        <taxon>Agaricomycotina</taxon>
        <taxon>Agaricomycetes</taxon>
        <taxon>Agaricomycetidae</taxon>
        <taxon>Agaricales</taxon>
        <taxon>Marasmiineae</taxon>
        <taxon>Mycenaceae</taxon>
        <taxon>Mycena</taxon>
    </lineage>
</organism>
<proteinExistence type="predicted"/>